<evidence type="ECO:0000256" key="7">
    <source>
        <dbReference type="ARBA" id="ARBA00048768"/>
    </source>
</evidence>
<evidence type="ECO:0000256" key="4">
    <source>
        <dbReference type="ARBA" id="ARBA00021247"/>
    </source>
</evidence>
<dbReference type="GO" id="GO:0005634">
    <property type="term" value="C:nucleus"/>
    <property type="evidence" value="ECO:0007669"/>
    <property type="project" value="TreeGrafter"/>
</dbReference>
<name>A0A7I8VKU1_9ANNE</name>
<keyword evidence="5 8" id="KW-0378">Hydrolase</keyword>
<gene>
    <name evidence="10" type="ORF">DGYR_LOCUS5267</name>
</gene>
<evidence type="ECO:0000313" key="11">
    <source>
        <dbReference type="Proteomes" id="UP000549394"/>
    </source>
</evidence>
<dbReference type="OrthoDB" id="191192at2759"/>
<dbReference type="GO" id="GO:0005829">
    <property type="term" value="C:cytosol"/>
    <property type="evidence" value="ECO:0007669"/>
    <property type="project" value="TreeGrafter"/>
</dbReference>
<dbReference type="PANTHER" id="PTHR13035:SF0">
    <property type="entry name" value="PROTEIN N-TERMINAL GLUTAMINE AMIDOHYDROLASE"/>
    <property type="match status" value="1"/>
</dbReference>
<dbReference type="GO" id="GO:0008418">
    <property type="term" value="F:protein-N-terminal asparagine amidohydrolase activity"/>
    <property type="evidence" value="ECO:0007669"/>
    <property type="project" value="UniProtKB-UniRule"/>
</dbReference>
<evidence type="ECO:0000256" key="1">
    <source>
        <dbReference type="ARBA" id="ARBA00008985"/>
    </source>
</evidence>
<dbReference type="EC" id="3.5.1.122" evidence="3 8"/>
<dbReference type="EMBL" id="CAJFCJ010000006">
    <property type="protein sequence ID" value="CAD5116664.1"/>
    <property type="molecule type" value="Genomic_DNA"/>
</dbReference>
<dbReference type="Pfam" id="PF09764">
    <property type="entry name" value="Nt_Gln_amidase"/>
    <property type="match status" value="1"/>
</dbReference>
<dbReference type="AlphaFoldDB" id="A0A7I8VKU1"/>
<dbReference type="GO" id="GO:0070773">
    <property type="term" value="F:protein-N-terminal glutamine amidohydrolase activity"/>
    <property type="evidence" value="ECO:0007669"/>
    <property type="project" value="UniProtKB-UniRule"/>
</dbReference>
<evidence type="ECO:0000313" key="10">
    <source>
        <dbReference type="EMBL" id="CAD5116664.1"/>
    </source>
</evidence>
<comment type="caution">
    <text evidence="10">The sequence shown here is derived from an EMBL/GenBank/DDBJ whole genome shotgun (WGS) entry which is preliminary data.</text>
</comment>
<feature type="domain" description="Protein N-terminal glutamine amidohydrolase alpha beta roll" evidence="9">
    <location>
        <begin position="15"/>
        <end position="192"/>
    </location>
</feature>
<dbReference type="Gene3D" id="3.10.620.10">
    <property type="entry name" value="Protein N-terminal glutamine amidohydrolase, alpha beta roll"/>
    <property type="match status" value="1"/>
</dbReference>
<comment type="similarity">
    <text evidence="1 8">Belongs to the NTAQ1 family.</text>
</comment>
<evidence type="ECO:0000256" key="3">
    <source>
        <dbReference type="ARBA" id="ARBA00012718"/>
    </source>
</evidence>
<evidence type="ECO:0000256" key="2">
    <source>
        <dbReference type="ARBA" id="ARBA00011245"/>
    </source>
</evidence>
<evidence type="ECO:0000256" key="6">
    <source>
        <dbReference type="ARBA" id="ARBA00029677"/>
    </source>
</evidence>
<dbReference type="PANTHER" id="PTHR13035">
    <property type="entry name" value="PROTEIN N-TERMINAL GLUTAMINE AMIDOHYDROLASE"/>
    <property type="match status" value="1"/>
</dbReference>
<comment type="function">
    <text evidence="8">Mediates the side-chain deamidation of N-terminal glutamine residues to glutamate, an important step in N-end rule pathway of protein degradation. Conversion of the resulting N-terminal glutamine to glutamate renders the protein susceptible to arginylation, polyubiquitination and degradation as specified by the N-end rule. Does not act on substrates with internal or C-terminal glutamine and does not act on non-glutamine residues in any position.</text>
</comment>
<dbReference type="Proteomes" id="UP000549394">
    <property type="component" value="Unassembled WGS sequence"/>
</dbReference>
<dbReference type="InterPro" id="IPR023128">
    <property type="entry name" value="Prot_N_Gln_amidohydro_ab_roll"/>
</dbReference>
<proteinExistence type="inferred from homology"/>
<comment type="catalytic activity">
    <reaction evidence="7 8">
        <text>N-terminal L-glutaminyl-[protein] + H2O = N-terminal L-glutamyl-[protein] + NH4(+)</text>
        <dbReference type="Rhea" id="RHEA:50680"/>
        <dbReference type="Rhea" id="RHEA-COMP:12668"/>
        <dbReference type="Rhea" id="RHEA-COMP:12777"/>
        <dbReference type="ChEBI" id="CHEBI:15377"/>
        <dbReference type="ChEBI" id="CHEBI:28938"/>
        <dbReference type="ChEBI" id="CHEBI:64721"/>
        <dbReference type="ChEBI" id="CHEBI:64722"/>
        <dbReference type="EC" id="3.5.1.122"/>
    </reaction>
</comment>
<evidence type="ECO:0000256" key="8">
    <source>
        <dbReference type="RuleBase" id="RU367082"/>
    </source>
</evidence>
<evidence type="ECO:0000259" key="9">
    <source>
        <dbReference type="Pfam" id="PF09764"/>
    </source>
</evidence>
<comment type="subunit">
    <text evidence="2 8">Monomer.</text>
</comment>
<evidence type="ECO:0000256" key="5">
    <source>
        <dbReference type="ARBA" id="ARBA00022801"/>
    </source>
</evidence>
<dbReference type="InterPro" id="IPR039733">
    <property type="entry name" value="NTAQ1"/>
</dbReference>
<protein>
    <recommendedName>
        <fullName evidence="4 8">Protein N-terminal glutamine amidohydrolase</fullName>
        <ecNumber evidence="3 8">3.5.1.122</ecNumber>
    </recommendedName>
    <alternativeName>
        <fullName evidence="6 8">Protein NH2-terminal glutamine deamidase</fullName>
    </alternativeName>
</protein>
<dbReference type="InterPro" id="IPR037132">
    <property type="entry name" value="N_Gln_amidohydro_ab_roll_sf"/>
</dbReference>
<reference evidence="10 11" key="1">
    <citation type="submission" date="2020-08" db="EMBL/GenBank/DDBJ databases">
        <authorList>
            <person name="Hejnol A."/>
        </authorList>
    </citation>
    <scope>NUCLEOTIDE SEQUENCE [LARGE SCALE GENOMIC DNA]</scope>
</reference>
<keyword evidence="11" id="KW-1185">Reference proteome</keyword>
<sequence>MSLEPNFLSKSDCIYTPCFCEENVWNICDYLRRKFSALFHKCVVVFISNENNSVPIWKQKANHSGLVIWDYHVLVVILFGNEYYVYDLDSLLDFPSTLKEYFEKAIGSEKSIKADYRRKFRVISAKCYLEHFASDRTHMLKEDGTYFSPPPKYPCISTPHSKNNLDIYRSMKNDSDCDHFGSVYCFSDFLTHFLPDVQLANLPDLCVKDN</sequence>
<accession>A0A7I8VKU1</accession>
<organism evidence="10 11">
    <name type="scientific">Dimorphilus gyrociliatus</name>
    <dbReference type="NCBI Taxonomy" id="2664684"/>
    <lineage>
        <taxon>Eukaryota</taxon>
        <taxon>Metazoa</taxon>
        <taxon>Spiralia</taxon>
        <taxon>Lophotrochozoa</taxon>
        <taxon>Annelida</taxon>
        <taxon>Polychaeta</taxon>
        <taxon>Polychaeta incertae sedis</taxon>
        <taxon>Dinophilidae</taxon>
        <taxon>Dimorphilus</taxon>
    </lineage>
</organism>